<sequence>MEGGGAGCSSTTSLMMAFEDCSNGLCPMMMMPLMSSSSSAHQHHHQQQHVNAGDSSISNTLFLPLPPTNYQSQNRVNNSASGSSMILDDHNHNNNTVTATGCYFMENNDGGSSSTSVKAKIMAHPHYHRLLAAYANCQKVGAPPEVVARLEEACASAASMGPANTDGIGEDPALDQFMEAYCEMLTKYEQELSKPLKEAMVFLQRVECQFRALTLSSPNSAWGEGNDRNASSEEELDVNNKFIDPQAEDQELKGQLLRKYSGYLGSLKKEFMKKRKKGKLPKEARQQLLDWWSRHHKWPYPSESQKLALAESTGLDQKQINNWFINQRKRHWKPSEDMQFVVMDAGHPHYYMDNVLDLYGHVSGDCLFSSESASVIKGAVSSLAHRRLSTSNVTSESTNGSFPSDLLSAKNVVTPQREIGLYQDLVIPVTNFHNEDKGLMVLAGDVFDVPIRKDIIHRVVRWQLAKRQQGTHSTKTISEVSGTGRKPYRQKGTGRARHGTLRGPQFRGGAVMHGPKPRSHAFKLNKKVRRLGLKIALSARAAEGKLLVFEDLEVPTHKTKNIVNYVSEMENTKKLLVVDGGPINEKLKLATQNLHYVNLLPSIGLNVYSILQHDTLVMSRDALSFGGLQTLAWPLLFRNMAWQIVHRCNLAFDAVRFVEDEVTPNATWNPTRDYGYR</sequence>
<proteinExistence type="predicted"/>
<dbReference type="EMBL" id="RCHU02000004">
    <property type="protein sequence ID" value="KAL3596103.1"/>
    <property type="molecule type" value="Genomic_DNA"/>
</dbReference>
<comment type="caution">
    <text evidence="1">The sequence shown here is derived from an EMBL/GenBank/DDBJ whole genome shotgun (WGS) entry which is preliminary data.</text>
</comment>
<protein>
    <submittedName>
        <fullName evidence="1">Uncharacterized protein</fullName>
    </submittedName>
</protein>
<reference evidence="1 2" key="1">
    <citation type="journal article" date="2024" name="Plant Biotechnol. J.">
        <title>Genome and CRISPR/Cas9 system of a widespread forest tree (Populus alba) in the world.</title>
        <authorList>
            <person name="Liu Y.J."/>
            <person name="Jiang P.F."/>
            <person name="Han X.M."/>
            <person name="Li X.Y."/>
            <person name="Wang H.M."/>
            <person name="Wang Y.J."/>
            <person name="Wang X.X."/>
            <person name="Zeng Q.Y."/>
        </authorList>
    </citation>
    <scope>NUCLEOTIDE SEQUENCE [LARGE SCALE GENOMIC DNA]</scope>
    <source>
        <strain evidence="2">cv. PAL-ZL1</strain>
    </source>
</reference>
<gene>
    <name evidence="1" type="ORF">D5086_007740</name>
</gene>
<evidence type="ECO:0000313" key="2">
    <source>
        <dbReference type="Proteomes" id="UP000309997"/>
    </source>
</evidence>
<organism evidence="1 2">
    <name type="scientific">Populus alba</name>
    <name type="common">White poplar</name>
    <dbReference type="NCBI Taxonomy" id="43335"/>
    <lineage>
        <taxon>Eukaryota</taxon>
        <taxon>Viridiplantae</taxon>
        <taxon>Streptophyta</taxon>
        <taxon>Embryophyta</taxon>
        <taxon>Tracheophyta</taxon>
        <taxon>Spermatophyta</taxon>
        <taxon>Magnoliopsida</taxon>
        <taxon>eudicotyledons</taxon>
        <taxon>Gunneridae</taxon>
        <taxon>Pentapetalae</taxon>
        <taxon>rosids</taxon>
        <taxon>fabids</taxon>
        <taxon>Malpighiales</taxon>
        <taxon>Salicaceae</taxon>
        <taxon>Saliceae</taxon>
        <taxon>Populus</taxon>
    </lineage>
</organism>
<name>A0ACC4CFW9_POPAL</name>
<accession>A0ACC4CFW9</accession>
<keyword evidence="2" id="KW-1185">Reference proteome</keyword>
<dbReference type="Proteomes" id="UP000309997">
    <property type="component" value="Unassembled WGS sequence"/>
</dbReference>
<evidence type="ECO:0000313" key="1">
    <source>
        <dbReference type="EMBL" id="KAL3596103.1"/>
    </source>
</evidence>